<dbReference type="PANTHER" id="PTHR30055">
    <property type="entry name" value="HTH-TYPE TRANSCRIPTIONAL REGULATOR RUTR"/>
    <property type="match status" value="1"/>
</dbReference>
<protein>
    <submittedName>
        <fullName evidence="9">TetR/AcrR family transcriptional regulator</fullName>
    </submittedName>
</protein>
<keyword evidence="1" id="KW-0678">Repressor</keyword>
<dbReference type="SUPFAM" id="SSF46689">
    <property type="entry name" value="Homeodomain-like"/>
    <property type="match status" value="1"/>
</dbReference>
<keyword evidence="4" id="KW-0804">Transcription</keyword>
<dbReference type="SUPFAM" id="SSF48498">
    <property type="entry name" value="Tetracyclin repressor-like, C-terminal domain"/>
    <property type="match status" value="1"/>
</dbReference>
<feature type="DNA-binding region" description="H-T-H motif" evidence="5">
    <location>
        <begin position="60"/>
        <end position="79"/>
    </location>
</feature>
<dbReference type="GO" id="GO:0000976">
    <property type="term" value="F:transcription cis-regulatory region binding"/>
    <property type="evidence" value="ECO:0007669"/>
    <property type="project" value="TreeGrafter"/>
</dbReference>
<evidence type="ECO:0000256" key="2">
    <source>
        <dbReference type="ARBA" id="ARBA00023015"/>
    </source>
</evidence>
<keyword evidence="2" id="KW-0805">Transcription regulation</keyword>
<evidence type="ECO:0000313" key="9">
    <source>
        <dbReference type="EMBL" id="KAB0637034.1"/>
    </source>
</evidence>
<evidence type="ECO:0000259" key="8">
    <source>
        <dbReference type="PROSITE" id="PS50977"/>
    </source>
</evidence>
<dbReference type="Pfam" id="PF13977">
    <property type="entry name" value="TetR_C_6"/>
    <property type="match status" value="1"/>
</dbReference>
<dbReference type="InterPro" id="IPR001647">
    <property type="entry name" value="HTH_TetR"/>
</dbReference>
<feature type="coiled-coil region" evidence="6">
    <location>
        <begin position="80"/>
        <end position="107"/>
    </location>
</feature>
<dbReference type="AlphaFoldDB" id="A0A6L3MWK9"/>
<proteinExistence type="predicted"/>
<keyword evidence="3 5" id="KW-0238">DNA-binding</keyword>
<reference evidence="9 10" key="1">
    <citation type="submission" date="2019-09" db="EMBL/GenBank/DDBJ databases">
        <title>Draft genome sequences of 48 bacterial type strains from the CCUG.</title>
        <authorList>
            <person name="Tunovic T."/>
            <person name="Pineiro-Iglesias B."/>
            <person name="Unosson C."/>
            <person name="Inganas E."/>
            <person name="Ohlen M."/>
            <person name="Cardew S."/>
            <person name="Jensie-Markopoulos S."/>
            <person name="Salva-Serra F."/>
            <person name="Jaen-Luchoro D."/>
            <person name="Karlsson R."/>
            <person name="Svensson-Stadler L."/>
            <person name="Chun J."/>
            <person name="Moore E."/>
        </authorList>
    </citation>
    <scope>NUCLEOTIDE SEQUENCE [LARGE SCALE GENOMIC DNA]</scope>
    <source>
        <strain evidence="9 10">CCUG 65686</strain>
    </source>
</reference>
<comment type="caution">
    <text evidence="9">The sequence shown here is derived from an EMBL/GenBank/DDBJ whole genome shotgun (WGS) entry which is preliminary data.</text>
</comment>
<name>A0A6L3MWK9_9BURK</name>
<dbReference type="PANTHER" id="PTHR30055:SF241">
    <property type="entry name" value="TRANSCRIPTIONAL REGULATORY PROTEIN"/>
    <property type="match status" value="1"/>
</dbReference>
<dbReference type="GO" id="GO:0003700">
    <property type="term" value="F:DNA-binding transcription factor activity"/>
    <property type="evidence" value="ECO:0007669"/>
    <property type="project" value="TreeGrafter"/>
</dbReference>
<keyword evidence="6" id="KW-0175">Coiled coil</keyword>
<dbReference type="PRINTS" id="PR00455">
    <property type="entry name" value="HTHTETR"/>
</dbReference>
<dbReference type="EMBL" id="VZOK01000023">
    <property type="protein sequence ID" value="KAB0637034.1"/>
    <property type="molecule type" value="Genomic_DNA"/>
</dbReference>
<dbReference type="InterPro" id="IPR050109">
    <property type="entry name" value="HTH-type_TetR-like_transc_reg"/>
</dbReference>
<evidence type="ECO:0000256" key="3">
    <source>
        <dbReference type="ARBA" id="ARBA00023125"/>
    </source>
</evidence>
<dbReference type="RefSeq" id="WP_081069925.1">
    <property type="nucleotide sequence ID" value="NZ_CABVPM010000010.1"/>
</dbReference>
<feature type="domain" description="HTH tetR-type" evidence="8">
    <location>
        <begin position="37"/>
        <end position="97"/>
    </location>
</feature>
<feature type="region of interest" description="Disordered" evidence="7">
    <location>
        <begin position="1"/>
        <end position="35"/>
    </location>
</feature>
<evidence type="ECO:0000256" key="7">
    <source>
        <dbReference type="SAM" id="MobiDB-lite"/>
    </source>
</evidence>
<accession>A0A6L3MWK9</accession>
<organism evidence="9 10">
    <name type="scientific">Burkholderia stagnalis</name>
    <dbReference type="NCBI Taxonomy" id="1503054"/>
    <lineage>
        <taxon>Bacteria</taxon>
        <taxon>Pseudomonadati</taxon>
        <taxon>Pseudomonadota</taxon>
        <taxon>Betaproteobacteria</taxon>
        <taxon>Burkholderiales</taxon>
        <taxon>Burkholderiaceae</taxon>
        <taxon>Burkholderia</taxon>
        <taxon>Burkholderia cepacia complex</taxon>
    </lineage>
</organism>
<dbReference type="InterPro" id="IPR009057">
    <property type="entry name" value="Homeodomain-like_sf"/>
</dbReference>
<dbReference type="Proteomes" id="UP000473470">
    <property type="component" value="Unassembled WGS sequence"/>
</dbReference>
<evidence type="ECO:0000256" key="1">
    <source>
        <dbReference type="ARBA" id="ARBA00022491"/>
    </source>
</evidence>
<gene>
    <name evidence="9" type="ORF">F7R25_17245</name>
</gene>
<evidence type="ECO:0000256" key="6">
    <source>
        <dbReference type="SAM" id="Coils"/>
    </source>
</evidence>
<dbReference type="Pfam" id="PF00440">
    <property type="entry name" value="TetR_N"/>
    <property type="match status" value="1"/>
</dbReference>
<dbReference type="InterPro" id="IPR036271">
    <property type="entry name" value="Tet_transcr_reg_TetR-rel_C_sf"/>
</dbReference>
<dbReference type="InterPro" id="IPR039538">
    <property type="entry name" value="BetI_C"/>
</dbReference>
<dbReference type="Gene3D" id="1.10.357.10">
    <property type="entry name" value="Tetracycline Repressor, domain 2"/>
    <property type="match status" value="1"/>
</dbReference>
<sequence length="230" mass="25726">MSEPRIELPASWPGAPQAAAEIEPAKSARLTGSQKRDRTRERLLCAAHEIFSTKGYATASIEEIAAAAGYTRGAFYSNFRDKTELLLELLRRDSDELDAQLQRMLDAGGTREEMQRMALAHYRQSVRRHGSFLMWAEAKLHAVRDPVFREHFNALLRERQNRVKGYVTGLAQRAGAPLHLPADVLAIGLMGLCDGVQFGCAVDPQRITDELADAVLTSYFEHAVFDRMPE</sequence>
<evidence type="ECO:0000256" key="4">
    <source>
        <dbReference type="ARBA" id="ARBA00023163"/>
    </source>
</evidence>
<dbReference type="PROSITE" id="PS50977">
    <property type="entry name" value="HTH_TETR_2"/>
    <property type="match status" value="1"/>
</dbReference>
<evidence type="ECO:0000313" key="10">
    <source>
        <dbReference type="Proteomes" id="UP000473470"/>
    </source>
</evidence>
<evidence type="ECO:0000256" key="5">
    <source>
        <dbReference type="PROSITE-ProRule" id="PRU00335"/>
    </source>
</evidence>